<protein>
    <submittedName>
        <fullName evidence="1">Uncharacterized protein</fullName>
    </submittedName>
</protein>
<proteinExistence type="predicted"/>
<accession>A0A4C1YZP5</accession>
<gene>
    <name evidence="1" type="ORF">EVAR_56861_1</name>
</gene>
<name>A0A4C1YZP5_EUMVA</name>
<dbReference type="EMBL" id="BGZK01001431">
    <property type="protein sequence ID" value="GBP79805.1"/>
    <property type="molecule type" value="Genomic_DNA"/>
</dbReference>
<evidence type="ECO:0000313" key="2">
    <source>
        <dbReference type="Proteomes" id="UP000299102"/>
    </source>
</evidence>
<dbReference type="AlphaFoldDB" id="A0A4C1YZP5"/>
<evidence type="ECO:0000313" key="1">
    <source>
        <dbReference type="EMBL" id="GBP79805.1"/>
    </source>
</evidence>
<sequence>MEKRYQGKWNVPMLADYCWTIYRDVPEAEYKRAAKKNVVEILLMNRITYMSIAHWTLSRERRKRPSDIRPALWVRVREKEPAYRCRMRERKGRQTEWRRNALRYEASAATESRNSATKLKPNTLHSAYHVARPSIRLTCMYMVQLYEARTDRDELLRNRTNTLRTYSQGLYRKFVLELMNAKRLELVSGRGEEWANHCP</sequence>
<keyword evidence="2" id="KW-1185">Reference proteome</keyword>
<reference evidence="1 2" key="1">
    <citation type="journal article" date="2019" name="Commun. Biol.">
        <title>The bagworm genome reveals a unique fibroin gene that provides high tensile strength.</title>
        <authorList>
            <person name="Kono N."/>
            <person name="Nakamura H."/>
            <person name="Ohtoshi R."/>
            <person name="Tomita M."/>
            <person name="Numata K."/>
            <person name="Arakawa K."/>
        </authorList>
    </citation>
    <scope>NUCLEOTIDE SEQUENCE [LARGE SCALE GENOMIC DNA]</scope>
</reference>
<dbReference type="Proteomes" id="UP000299102">
    <property type="component" value="Unassembled WGS sequence"/>
</dbReference>
<comment type="caution">
    <text evidence="1">The sequence shown here is derived from an EMBL/GenBank/DDBJ whole genome shotgun (WGS) entry which is preliminary data.</text>
</comment>
<organism evidence="1 2">
    <name type="scientific">Eumeta variegata</name>
    <name type="common">Bagworm moth</name>
    <name type="synonym">Eumeta japonica</name>
    <dbReference type="NCBI Taxonomy" id="151549"/>
    <lineage>
        <taxon>Eukaryota</taxon>
        <taxon>Metazoa</taxon>
        <taxon>Ecdysozoa</taxon>
        <taxon>Arthropoda</taxon>
        <taxon>Hexapoda</taxon>
        <taxon>Insecta</taxon>
        <taxon>Pterygota</taxon>
        <taxon>Neoptera</taxon>
        <taxon>Endopterygota</taxon>
        <taxon>Lepidoptera</taxon>
        <taxon>Glossata</taxon>
        <taxon>Ditrysia</taxon>
        <taxon>Tineoidea</taxon>
        <taxon>Psychidae</taxon>
        <taxon>Oiketicinae</taxon>
        <taxon>Eumeta</taxon>
    </lineage>
</organism>